<feature type="signal peptide" evidence="1">
    <location>
        <begin position="1"/>
        <end position="24"/>
    </location>
</feature>
<protein>
    <recommendedName>
        <fullName evidence="4">Alginate export domain-containing protein</fullName>
    </recommendedName>
</protein>
<keyword evidence="3" id="KW-1185">Reference proteome</keyword>
<comment type="caution">
    <text evidence="2">The sequence shown here is derived from an EMBL/GenBank/DDBJ whole genome shotgun (WGS) entry which is preliminary data.</text>
</comment>
<proteinExistence type="predicted"/>
<dbReference type="OrthoDB" id="7054989at2"/>
<sequence length="321" mass="37730">MLYFRPYSALLFFACCAWQPTVTASEPDPEQKKEWIDSLQGGVESTVDNTARWFDRFFGDGTTSNEDYDAQGRLTITPKWSGYEGWKVDSSFRAQFRLPQAKQRFSAIIGRGNFDDIVNDRQTSYRGSVIDPGAHDEEWIIGLGFNPNYGETDRLYFSAGIRGGLKADLYTQARHLWQRRVSNFSQLRLRTSLFWRDSDGFGINERVDWEASMRQTWLARTSLDLTYAERTEGVRWHHRTAIYHLYAKEKAIASEVYIFGETEHDVAIHDVGIRFIHRQEWLRDWLFLELWGGFHWPREELHEAREPSWMFGVEFAMWYGD</sequence>
<organism evidence="2 3">
    <name type="scientific">Aliidiomarina taiwanensis</name>
    <dbReference type="NCBI Taxonomy" id="946228"/>
    <lineage>
        <taxon>Bacteria</taxon>
        <taxon>Pseudomonadati</taxon>
        <taxon>Pseudomonadota</taxon>
        <taxon>Gammaproteobacteria</taxon>
        <taxon>Alteromonadales</taxon>
        <taxon>Idiomarinaceae</taxon>
        <taxon>Aliidiomarina</taxon>
    </lineage>
</organism>
<gene>
    <name evidence="2" type="ORF">CWE15_08470</name>
</gene>
<dbReference type="RefSeq" id="WP_126757655.1">
    <property type="nucleotide sequence ID" value="NZ_PIPQ01000005.1"/>
</dbReference>
<accession>A0A432X0V1</accession>
<dbReference type="Proteomes" id="UP000286976">
    <property type="component" value="Unassembled WGS sequence"/>
</dbReference>
<evidence type="ECO:0000256" key="1">
    <source>
        <dbReference type="SAM" id="SignalP"/>
    </source>
</evidence>
<reference evidence="2 3" key="1">
    <citation type="journal article" date="2011" name="Front. Microbiol.">
        <title>Genomic signatures of strain selection and enhancement in Bacillus atrophaeus var. globigii, a historical biowarfare simulant.</title>
        <authorList>
            <person name="Gibbons H.S."/>
            <person name="Broomall S.M."/>
            <person name="McNew L.A."/>
            <person name="Daligault H."/>
            <person name="Chapman C."/>
            <person name="Bruce D."/>
            <person name="Karavis M."/>
            <person name="Krepps M."/>
            <person name="McGregor P.A."/>
            <person name="Hong C."/>
            <person name="Park K.H."/>
            <person name="Akmal A."/>
            <person name="Feldman A."/>
            <person name="Lin J.S."/>
            <person name="Chang W.E."/>
            <person name="Higgs B.W."/>
            <person name="Demirev P."/>
            <person name="Lindquist J."/>
            <person name="Liem A."/>
            <person name="Fochler E."/>
            <person name="Read T.D."/>
            <person name="Tapia R."/>
            <person name="Johnson S."/>
            <person name="Bishop-Lilly K.A."/>
            <person name="Detter C."/>
            <person name="Han C."/>
            <person name="Sozhamannan S."/>
            <person name="Rosenzweig C.N."/>
            <person name="Skowronski E.W."/>
        </authorList>
    </citation>
    <scope>NUCLEOTIDE SEQUENCE [LARGE SCALE GENOMIC DNA]</scope>
    <source>
        <strain evidence="2 3">AIT1</strain>
    </source>
</reference>
<evidence type="ECO:0000313" key="3">
    <source>
        <dbReference type="Proteomes" id="UP000286976"/>
    </source>
</evidence>
<dbReference type="AlphaFoldDB" id="A0A432X0V1"/>
<feature type="chain" id="PRO_5019490117" description="Alginate export domain-containing protein" evidence="1">
    <location>
        <begin position="25"/>
        <end position="321"/>
    </location>
</feature>
<evidence type="ECO:0008006" key="4">
    <source>
        <dbReference type="Google" id="ProtNLM"/>
    </source>
</evidence>
<name>A0A432X0V1_9GAMM</name>
<evidence type="ECO:0000313" key="2">
    <source>
        <dbReference type="EMBL" id="RUO39784.1"/>
    </source>
</evidence>
<dbReference type="EMBL" id="PIPQ01000005">
    <property type="protein sequence ID" value="RUO39784.1"/>
    <property type="molecule type" value="Genomic_DNA"/>
</dbReference>
<keyword evidence="1" id="KW-0732">Signal</keyword>